<accession>A0A1L7CK57</accession>
<dbReference type="Proteomes" id="UP000315353">
    <property type="component" value="Unassembled WGS sequence"/>
</dbReference>
<dbReference type="EMBL" id="BJNB01000020">
    <property type="protein sequence ID" value="GEB97921.1"/>
    <property type="molecule type" value="Genomic_DNA"/>
</dbReference>
<organism evidence="1 3">
    <name type="scientific">Corynebacterium flavescens</name>
    <dbReference type="NCBI Taxonomy" id="28028"/>
    <lineage>
        <taxon>Bacteria</taxon>
        <taxon>Bacillati</taxon>
        <taxon>Actinomycetota</taxon>
        <taxon>Actinomycetes</taxon>
        <taxon>Mycobacteriales</taxon>
        <taxon>Corynebacteriaceae</taxon>
        <taxon>Corynebacterium</taxon>
    </lineage>
</organism>
<dbReference type="Proteomes" id="UP000185479">
    <property type="component" value="Chromosome"/>
</dbReference>
<evidence type="ECO:0000313" key="1">
    <source>
        <dbReference type="EMBL" id="APT86251.1"/>
    </source>
</evidence>
<dbReference type="GO" id="GO:0003989">
    <property type="term" value="F:acetyl-CoA carboxylase activity"/>
    <property type="evidence" value="ECO:0007669"/>
    <property type="project" value="InterPro"/>
</dbReference>
<name>A0A1L7CK57_CORFL</name>
<dbReference type="Pfam" id="PF13822">
    <property type="entry name" value="ACC_epsilon"/>
    <property type="match status" value="1"/>
</dbReference>
<evidence type="ECO:0000313" key="4">
    <source>
        <dbReference type="Proteomes" id="UP000315353"/>
    </source>
</evidence>
<dbReference type="GeneID" id="82879678"/>
<evidence type="ECO:0000313" key="2">
    <source>
        <dbReference type="EMBL" id="GEB97921.1"/>
    </source>
</evidence>
<proteinExistence type="predicted"/>
<dbReference type="RefSeq" id="WP_075729247.1">
    <property type="nucleotide sequence ID" value="NZ_BJNB01000020.1"/>
</dbReference>
<dbReference type="STRING" id="28028.CFLV_02945"/>
<reference evidence="2 4" key="2">
    <citation type="submission" date="2019-06" db="EMBL/GenBank/DDBJ databases">
        <title>Whole genome shotgun sequence of Corynebacterium flavescens NBRC 14136.</title>
        <authorList>
            <person name="Hosoyama A."/>
            <person name="Uohara A."/>
            <person name="Ohji S."/>
            <person name="Ichikawa N."/>
        </authorList>
    </citation>
    <scope>NUCLEOTIDE SEQUENCE [LARGE SCALE GENOMIC DNA]</scope>
    <source>
        <strain evidence="2 4">NBRC 14136</strain>
    </source>
</reference>
<dbReference type="GO" id="GO:0004658">
    <property type="term" value="F:propionyl-CoA carboxylase activity"/>
    <property type="evidence" value="ECO:0007669"/>
    <property type="project" value="InterPro"/>
</dbReference>
<dbReference type="KEGG" id="cfc:CFLV_02945"/>
<dbReference type="InterPro" id="IPR032716">
    <property type="entry name" value="ACC_epsilon"/>
</dbReference>
<dbReference type="OrthoDB" id="4419219at2"/>
<dbReference type="EMBL" id="CP009246">
    <property type="protein sequence ID" value="APT86251.1"/>
    <property type="molecule type" value="Genomic_DNA"/>
</dbReference>
<reference evidence="1 3" key="1">
    <citation type="submission" date="2014-08" db="EMBL/GenBank/DDBJ databases">
        <title>Complete genome sequence of Corynebacterium flavescens OJ8(T)(=DSM 20296(T)), isolated from cheese.</title>
        <authorList>
            <person name="Ruckert C."/>
            <person name="Albersmeier A."/>
            <person name="Winkler A."/>
            <person name="Kalinowski J."/>
        </authorList>
    </citation>
    <scope>NUCLEOTIDE SEQUENCE [LARGE SCALE GENOMIC DNA]</scope>
    <source>
        <strain evidence="1 3">OJ8</strain>
    </source>
</reference>
<evidence type="ECO:0000313" key="3">
    <source>
        <dbReference type="Proteomes" id="UP000185479"/>
    </source>
</evidence>
<sequence>MTTPAFSILKGNPSDSEVAALTAVLAQLSAQARAQQAQSGTGERNMWGRLEERYNPLGAQDIFNPAAFRNVRYY</sequence>
<gene>
    <name evidence="2" type="ORF">CFL01nite_14160</name>
    <name evidence="1" type="ORF">CFLV_02945</name>
</gene>
<protein>
    <submittedName>
        <fullName evidence="1">Uncharacterized protein</fullName>
    </submittedName>
</protein>
<keyword evidence="3" id="KW-1185">Reference proteome</keyword>
<dbReference type="AlphaFoldDB" id="A0A1L7CK57"/>